<keyword evidence="3" id="KW-0007">Acetylation</keyword>
<name>A0A8J6GMI1_MICOH</name>
<comment type="caution">
    <text evidence="4">The sequence shown here is derived from an EMBL/GenBank/DDBJ whole genome shotgun (WGS) entry which is preliminary data.</text>
</comment>
<keyword evidence="2" id="KW-0597">Phosphoprotein</keyword>
<comment type="similarity">
    <text evidence="1">Belongs to the FAM118 family.</text>
</comment>
<evidence type="ECO:0000313" key="5">
    <source>
        <dbReference type="Proteomes" id="UP000710432"/>
    </source>
</evidence>
<dbReference type="Pfam" id="PF13289">
    <property type="entry name" value="SIR2_2"/>
    <property type="match status" value="1"/>
</dbReference>
<evidence type="ECO:0000256" key="3">
    <source>
        <dbReference type="ARBA" id="ARBA00022990"/>
    </source>
</evidence>
<evidence type="ECO:0000256" key="1">
    <source>
        <dbReference type="ARBA" id="ARBA00006491"/>
    </source>
</evidence>
<proteinExistence type="inferred from homology"/>
<dbReference type="Proteomes" id="UP000710432">
    <property type="component" value="Unassembled WGS sequence"/>
</dbReference>
<evidence type="ECO:0000313" key="4">
    <source>
        <dbReference type="EMBL" id="KAH0513079.1"/>
    </source>
</evidence>
<protein>
    <submittedName>
        <fullName evidence="4">Protein FAM118A</fullName>
    </submittedName>
</protein>
<dbReference type="PANTHER" id="PTHR28623">
    <property type="entry name" value="PROTEIN FAM118B"/>
    <property type="match status" value="1"/>
</dbReference>
<dbReference type="InterPro" id="IPR038916">
    <property type="entry name" value="FAM118"/>
</dbReference>
<evidence type="ECO:0000256" key="2">
    <source>
        <dbReference type="ARBA" id="ARBA00022553"/>
    </source>
</evidence>
<sequence>MATPLRAELPVAAGPLISGRNVRAGSARARGEDIERTLRVRLGRIRVVRAQRHPAHRPAAPPSLRGAAWVGGGKSASDTWRLRCAAVFTSYIQLHRLHHVNVTVGDRDFVFWQKFLKSLIRKQPQDLLLVIGTGVSAAVAPGIRALCSWRSCIEAVIEAAEQLEVLHPGDVAEFRRKVMKDRDLLVVAHDLIRKMSPRTGDTKPNFFQDCLMEVFDSLEQHIQNPVVLQSILSLMDRGTMVLTTNYDNLLEIFGQQQSKPMESLDLKDKTKVLQWARGHIKYGVLHIHGLYTDPCGMVLDPSGYKDVTQDPEVMEVLQNLYRTKSFLFVGCGETLRDQIFQALFLYSVPNKVDLEHYMVVLKENEDHFFKHQADMLLHGIKVVSYGGCFDLFPGYVQDLATQICKQRSPDAERVDSTTLLGKADLYFCSPDFCFHILLVTIGKIMKVCQGYCLVDSAIEPEIFDAQKELFPEITTVSALRLPGQSCLLEEMPLVSKVQKALACSAYG</sequence>
<gene>
    <name evidence="4" type="ORF">LTLLF_142140</name>
</gene>
<accession>A0A8J6GMI1</accession>
<organism evidence="4 5">
    <name type="scientific">Microtus ochrogaster</name>
    <name type="common">Prairie vole</name>
    <dbReference type="NCBI Taxonomy" id="79684"/>
    <lineage>
        <taxon>Eukaryota</taxon>
        <taxon>Metazoa</taxon>
        <taxon>Chordata</taxon>
        <taxon>Craniata</taxon>
        <taxon>Vertebrata</taxon>
        <taxon>Euteleostomi</taxon>
        <taxon>Mammalia</taxon>
        <taxon>Eutheria</taxon>
        <taxon>Euarchontoglires</taxon>
        <taxon>Glires</taxon>
        <taxon>Rodentia</taxon>
        <taxon>Myomorpha</taxon>
        <taxon>Muroidea</taxon>
        <taxon>Cricetidae</taxon>
        <taxon>Arvicolinae</taxon>
        <taxon>Microtus</taxon>
    </lineage>
</organism>
<reference evidence="4" key="1">
    <citation type="submission" date="2020-03" db="EMBL/GenBank/DDBJ databases">
        <title>Studies in the Genomics of Life Span.</title>
        <authorList>
            <person name="Glass D."/>
        </authorList>
    </citation>
    <scope>NUCLEOTIDE SEQUENCE</scope>
    <source>
        <strain evidence="4">LTLLF</strain>
        <tissue evidence="4">Muscle</tissue>
    </source>
</reference>
<dbReference type="AlphaFoldDB" id="A0A8J6GMI1"/>
<dbReference type="EMBL" id="JAATJU010021676">
    <property type="protein sequence ID" value="KAH0513079.1"/>
    <property type="molecule type" value="Genomic_DNA"/>
</dbReference>
<dbReference type="PANTHER" id="PTHR28623:SF2">
    <property type="entry name" value="PROTEIN FAM118A"/>
    <property type="match status" value="1"/>
</dbReference>